<evidence type="ECO:0000256" key="8">
    <source>
        <dbReference type="ARBA" id="ARBA00023054"/>
    </source>
</evidence>
<comment type="similarity">
    <text evidence="3">Belongs to the SMC family. SMC6 subfamily.</text>
</comment>
<keyword evidence="8 12" id="KW-0175">Coiled coil</keyword>
<evidence type="ECO:0000256" key="7">
    <source>
        <dbReference type="ARBA" id="ARBA00022840"/>
    </source>
</evidence>
<dbReference type="AlphaFoldDB" id="A0A9P5XNG4"/>
<dbReference type="PANTHER" id="PTHR19306">
    <property type="entry name" value="STRUCTURAL MAINTENANCE OF CHROMOSOMES 5,6 SMC5, SMC6"/>
    <property type="match status" value="1"/>
</dbReference>
<dbReference type="GO" id="GO:0035861">
    <property type="term" value="C:site of double-strand break"/>
    <property type="evidence" value="ECO:0007669"/>
    <property type="project" value="TreeGrafter"/>
</dbReference>
<keyword evidence="16" id="KW-1185">Reference proteome</keyword>
<feature type="region of interest" description="Disordered" evidence="13">
    <location>
        <begin position="1"/>
        <end position="82"/>
    </location>
</feature>
<evidence type="ECO:0000313" key="15">
    <source>
        <dbReference type="EMBL" id="KAF9452921.1"/>
    </source>
</evidence>
<dbReference type="GO" id="GO:0030915">
    <property type="term" value="C:Smc5-Smc6 complex"/>
    <property type="evidence" value="ECO:0007669"/>
    <property type="project" value="TreeGrafter"/>
</dbReference>
<evidence type="ECO:0000256" key="6">
    <source>
        <dbReference type="ARBA" id="ARBA00022763"/>
    </source>
</evidence>
<evidence type="ECO:0000256" key="13">
    <source>
        <dbReference type="SAM" id="MobiDB-lite"/>
    </source>
</evidence>
<dbReference type="SUPFAM" id="SSF52540">
    <property type="entry name" value="P-loop containing nucleoside triphosphate hydrolases"/>
    <property type="match status" value="1"/>
</dbReference>
<keyword evidence="7" id="KW-0067">ATP-binding</keyword>
<dbReference type="GO" id="GO:0005634">
    <property type="term" value="C:nucleus"/>
    <property type="evidence" value="ECO:0007669"/>
    <property type="project" value="UniProtKB-SubCell"/>
</dbReference>
<evidence type="ECO:0000259" key="14">
    <source>
        <dbReference type="Pfam" id="PF02463"/>
    </source>
</evidence>
<dbReference type="PANTHER" id="PTHR19306:SF6">
    <property type="entry name" value="STRUCTURAL MAINTENANCE OF CHROMOSOMES PROTEIN 6"/>
    <property type="match status" value="1"/>
</dbReference>
<sequence>MAKKRTIVEDEETPSAPGSPVAVNKRARTGSTGNEKGTSRNRNKGKAKAKATDHERMDEDEDEDDDEGENEETPEETENQEELDKQFEAQHYDEIMASVKSRDKYSGTIAEYGIIEKVELYQFMCHQRLTFSFGPQINFIIGHNGSGKSAVLSAITIALGGKTASTGRGSGLKAFIREGQSAAEVSIQLKNKGDEAYRHKDFGDSIIINRRFTTEGSSTWKIKSKDGKVLSTKREELSKICDHMNIQVDNPMTVLTQGNCSSLRVDTYLSDLALFRCFARVSGIVKSSRKLFLKGTQLQQLSDEYSITLENIQSTDKVLDQKREAIPDLRVALQDAKRRFDEAENARKQKVKQDDLKKEMAWAHVKAKENELLERLTEVATHESKVPKIQAGIDAEKVNIPSSLIDAHLTRRFKAKLAAITEEIAAQENALTELGDIDDLEGRKLEIRNKIKANKTKLGQRNAEIKAMDAEMKGLRKTVAELDEQIEKETQRLEKNTQAKREQIQNQLTAKQAQVTTHEATIASLRDQKQELLKRKENAEQQGRQLEEKQKDLQDQIKYQEGMIRNCEQAEKDNLLPYGRNIKAVLEQINQMRWHGNTPLGPLGAYVKAKEPRIWGDILRSQLAQYLTSFAITDPRDRNQLKDLFSRSQNHHVQIIISSTELFDYSEGEPPPAYLTVLRALEIANPLVTRILINSANVESRVLAKTRLEAQRSLEQLPRGGMAYTLDQFIVRVFPDGISSIPLELRRSNDSSNLMLTGRDTANEIGQARQAIASLQQQIEEIKPDIQKFRKEFGDCVRQVSDLSQSEIRENSSLRMVHAECQRLSRELNEEMPTNINGFADEKREREAEMGSIGTQFESLLQDKKIIDNEQQQLLSEQTKLRKRIDVFAEKRNGLKSDLEQIVENRIRAQTSVSHYEKRLQEAQQKIEQEKQSADILQREFVAWTEKASQYCEQVPNPRSLPELKQLLESVGRALKEREKRQGASIEDLEDQLLKAKEQYQNARSNIRAMLQLNKKLRSSLVLRFARWENFRRHIALRTKVVFQYHLSQRGYFGKLLFDHGAKMLVLKVQTDDQASQAGHKEKDPRSLSGGEKSFSTICLLLALWESIGCPIRCLDEFDVFMDAVNRRISMKMMIDTANASNQKQYVLITPLEMANISFGNTVRVHKMSDPQRNQGTLAFSS</sequence>
<feature type="coiled-coil region" evidence="12">
    <location>
        <begin position="319"/>
        <end position="353"/>
    </location>
</feature>
<dbReference type="Gene3D" id="1.10.287.1490">
    <property type="match status" value="1"/>
</dbReference>
<gene>
    <name evidence="15" type="ORF">P691DRAFT_771855</name>
</gene>
<dbReference type="InterPro" id="IPR027417">
    <property type="entry name" value="P-loop_NTPase"/>
</dbReference>
<dbReference type="OrthoDB" id="10072614at2759"/>
<keyword evidence="9" id="KW-0233">DNA recombination</keyword>
<reference evidence="15" key="1">
    <citation type="submission" date="2020-11" db="EMBL/GenBank/DDBJ databases">
        <authorList>
            <consortium name="DOE Joint Genome Institute"/>
            <person name="Ahrendt S."/>
            <person name="Riley R."/>
            <person name="Andreopoulos W."/>
            <person name="Labutti K."/>
            <person name="Pangilinan J."/>
            <person name="Ruiz-Duenas F.J."/>
            <person name="Barrasa J.M."/>
            <person name="Sanchez-Garcia M."/>
            <person name="Camarero S."/>
            <person name="Miyauchi S."/>
            <person name="Serrano A."/>
            <person name="Linde D."/>
            <person name="Babiker R."/>
            <person name="Drula E."/>
            <person name="Ayuso-Fernandez I."/>
            <person name="Pacheco R."/>
            <person name="Padilla G."/>
            <person name="Ferreira P."/>
            <person name="Barriuso J."/>
            <person name="Kellner H."/>
            <person name="Castanera R."/>
            <person name="Alfaro M."/>
            <person name="Ramirez L."/>
            <person name="Pisabarro A.G."/>
            <person name="Kuo A."/>
            <person name="Tritt A."/>
            <person name="Lipzen A."/>
            <person name="He G."/>
            <person name="Yan M."/>
            <person name="Ng V."/>
            <person name="Cullen D."/>
            <person name="Martin F."/>
            <person name="Rosso M.-N."/>
            <person name="Henrissat B."/>
            <person name="Hibbett D."/>
            <person name="Martinez A.T."/>
            <person name="Grigoriev I.V."/>
        </authorList>
    </citation>
    <scope>NUCLEOTIDE SEQUENCE</scope>
    <source>
        <strain evidence="15">MF-IS2</strain>
    </source>
</reference>
<feature type="compositionally biased region" description="Acidic residues" evidence="13">
    <location>
        <begin position="58"/>
        <end position="81"/>
    </location>
</feature>
<keyword evidence="4" id="KW-0158">Chromosome</keyword>
<keyword evidence="15" id="KW-0378">Hydrolase</keyword>
<feature type="coiled-coil region" evidence="12">
    <location>
        <begin position="906"/>
        <end position="940"/>
    </location>
</feature>
<accession>A0A9P5XNG4</accession>
<evidence type="ECO:0000256" key="9">
    <source>
        <dbReference type="ARBA" id="ARBA00023172"/>
    </source>
</evidence>
<feature type="domain" description="RecF/RecN/SMC N-terminal" evidence="14">
    <location>
        <begin position="115"/>
        <end position="1150"/>
    </location>
</feature>
<protein>
    <submittedName>
        <fullName evidence="15">P-loop containing nucleoside triphosphate hydrolase protein</fullName>
    </submittedName>
</protein>
<dbReference type="GO" id="GO:0003684">
    <property type="term" value="F:damaged DNA binding"/>
    <property type="evidence" value="ECO:0007669"/>
    <property type="project" value="TreeGrafter"/>
</dbReference>
<dbReference type="Gene3D" id="3.40.50.300">
    <property type="entry name" value="P-loop containing nucleotide triphosphate hydrolases"/>
    <property type="match status" value="2"/>
</dbReference>
<comment type="subcellular location">
    <subcellularLocation>
        <location evidence="2">Chromosome</location>
    </subcellularLocation>
    <subcellularLocation>
        <location evidence="1">Nucleus</location>
    </subcellularLocation>
</comment>
<feature type="compositionally biased region" description="Basic residues" evidence="13">
    <location>
        <begin position="39"/>
        <end position="49"/>
    </location>
</feature>
<name>A0A9P5XNG4_9AGAR</name>
<keyword evidence="11" id="KW-0539">Nucleus</keyword>
<dbReference type="InterPro" id="IPR003395">
    <property type="entry name" value="RecF/RecN/SMC_N"/>
</dbReference>
<feature type="coiled-coil region" evidence="12">
    <location>
        <begin position="465"/>
        <end position="556"/>
    </location>
</feature>
<dbReference type="Proteomes" id="UP000807342">
    <property type="component" value="Unassembled WGS sequence"/>
</dbReference>
<evidence type="ECO:0000256" key="1">
    <source>
        <dbReference type="ARBA" id="ARBA00004123"/>
    </source>
</evidence>
<dbReference type="GO" id="GO:0003697">
    <property type="term" value="F:single-stranded DNA binding"/>
    <property type="evidence" value="ECO:0007669"/>
    <property type="project" value="TreeGrafter"/>
</dbReference>
<dbReference type="Pfam" id="PF02463">
    <property type="entry name" value="SMC_N"/>
    <property type="match status" value="1"/>
</dbReference>
<evidence type="ECO:0000313" key="16">
    <source>
        <dbReference type="Proteomes" id="UP000807342"/>
    </source>
</evidence>
<evidence type="ECO:0000256" key="3">
    <source>
        <dbReference type="ARBA" id="ARBA00006793"/>
    </source>
</evidence>
<keyword evidence="10" id="KW-0234">DNA repair</keyword>
<evidence type="ECO:0000256" key="4">
    <source>
        <dbReference type="ARBA" id="ARBA00022454"/>
    </source>
</evidence>
<evidence type="ECO:0000256" key="10">
    <source>
        <dbReference type="ARBA" id="ARBA00023204"/>
    </source>
</evidence>
<comment type="caution">
    <text evidence="15">The sequence shown here is derived from an EMBL/GenBank/DDBJ whole genome shotgun (WGS) entry which is preliminary data.</text>
</comment>
<keyword evidence="5" id="KW-0547">Nucleotide-binding</keyword>
<feature type="coiled-coil region" evidence="12">
    <location>
        <begin position="979"/>
        <end position="1013"/>
    </location>
</feature>
<organism evidence="15 16">
    <name type="scientific">Macrolepiota fuliginosa MF-IS2</name>
    <dbReference type="NCBI Taxonomy" id="1400762"/>
    <lineage>
        <taxon>Eukaryota</taxon>
        <taxon>Fungi</taxon>
        <taxon>Dikarya</taxon>
        <taxon>Basidiomycota</taxon>
        <taxon>Agaricomycotina</taxon>
        <taxon>Agaricomycetes</taxon>
        <taxon>Agaricomycetidae</taxon>
        <taxon>Agaricales</taxon>
        <taxon>Agaricineae</taxon>
        <taxon>Agaricaceae</taxon>
        <taxon>Macrolepiota</taxon>
    </lineage>
</organism>
<dbReference type="GO" id="GO:0000724">
    <property type="term" value="P:double-strand break repair via homologous recombination"/>
    <property type="evidence" value="ECO:0007669"/>
    <property type="project" value="TreeGrafter"/>
</dbReference>
<dbReference type="GO" id="GO:0005524">
    <property type="term" value="F:ATP binding"/>
    <property type="evidence" value="ECO:0007669"/>
    <property type="project" value="UniProtKB-KW"/>
</dbReference>
<evidence type="ECO:0000256" key="5">
    <source>
        <dbReference type="ARBA" id="ARBA00022741"/>
    </source>
</evidence>
<proteinExistence type="inferred from homology"/>
<evidence type="ECO:0000256" key="12">
    <source>
        <dbReference type="SAM" id="Coils"/>
    </source>
</evidence>
<dbReference type="GO" id="GO:0016787">
    <property type="term" value="F:hydrolase activity"/>
    <property type="evidence" value="ECO:0007669"/>
    <property type="project" value="UniProtKB-KW"/>
</dbReference>
<evidence type="ECO:0000256" key="11">
    <source>
        <dbReference type="ARBA" id="ARBA00023242"/>
    </source>
</evidence>
<keyword evidence="6" id="KW-0227">DNA damage</keyword>
<dbReference type="EMBL" id="MU151066">
    <property type="protein sequence ID" value="KAF9452921.1"/>
    <property type="molecule type" value="Genomic_DNA"/>
</dbReference>
<evidence type="ECO:0000256" key="2">
    <source>
        <dbReference type="ARBA" id="ARBA00004286"/>
    </source>
</evidence>